<evidence type="ECO:0000313" key="6">
    <source>
        <dbReference type="Proteomes" id="UP001148838"/>
    </source>
</evidence>
<dbReference type="SUPFAM" id="SSF51735">
    <property type="entry name" value="NAD(P)-binding Rossmann-fold domains"/>
    <property type="match status" value="1"/>
</dbReference>
<keyword evidence="2" id="KW-0560">Oxidoreductase</keyword>
<comment type="caution">
    <text evidence="5">The sequence shown here is derived from an EMBL/GenBank/DDBJ whole genome shotgun (WGS) entry which is preliminary data.</text>
</comment>
<evidence type="ECO:0000256" key="2">
    <source>
        <dbReference type="ARBA" id="ARBA00023002"/>
    </source>
</evidence>
<sequence>MSKIGINGFGRIGRLVLRAALEKGAQVVAINDPFIGLDYMVYMFKYDSTHGRFKGEVSAEGDQLVVNGE</sequence>
<dbReference type="PANTHER" id="PTHR10836">
    <property type="entry name" value="GLYCERALDEHYDE 3-PHOSPHATE DEHYDROGENASE"/>
    <property type="match status" value="1"/>
</dbReference>
<name>A0ABQ8TP76_PERAM</name>
<proteinExistence type="inferred from homology"/>
<feature type="domain" description="Glyceraldehyde 3-phosphate dehydrogenase NAD(P) binding" evidence="4">
    <location>
        <begin position="2"/>
        <end position="68"/>
    </location>
</feature>
<dbReference type="Gene3D" id="3.40.50.720">
    <property type="entry name" value="NAD(P)-binding Rossmann-like Domain"/>
    <property type="match status" value="1"/>
</dbReference>
<dbReference type="EMBL" id="JAJSOF020000005">
    <property type="protein sequence ID" value="KAJ4447542.1"/>
    <property type="molecule type" value="Genomic_DNA"/>
</dbReference>
<dbReference type="InterPro" id="IPR020828">
    <property type="entry name" value="GlycerAld_3-P_DH_NAD(P)-bd"/>
</dbReference>
<reference evidence="5 6" key="1">
    <citation type="journal article" date="2022" name="Allergy">
        <title>Genome assembly and annotation of Periplaneta americana reveal a comprehensive cockroach allergen profile.</title>
        <authorList>
            <person name="Wang L."/>
            <person name="Xiong Q."/>
            <person name="Saelim N."/>
            <person name="Wang L."/>
            <person name="Nong W."/>
            <person name="Wan A.T."/>
            <person name="Shi M."/>
            <person name="Liu X."/>
            <person name="Cao Q."/>
            <person name="Hui J.H.L."/>
            <person name="Sookrung N."/>
            <person name="Leung T.F."/>
            <person name="Tungtrongchitr A."/>
            <person name="Tsui S.K.W."/>
        </authorList>
    </citation>
    <scope>NUCLEOTIDE SEQUENCE [LARGE SCALE GENOMIC DNA]</scope>
    <source>
        <strain evidence="5">PWHHKU_190912</strain>
    </source>
</reference>
<dbReference type="PANTHER" id="PTHR10836:SF76">
    <property type="entry name" value="GLYCERALDEHYDE-3-PHOSPHATE DEHYDROGENASE-RELATED"/>
    <property type="match status" value="1"/>
</dbReference>
<dbReference type="Proteomes" id="UP001148838">
    <property type="component" value="Unassembled WGS sequence"/>
</dbReference>
<dbReference type="InterPro" id="IPR036291">
    <property type="entry name" value="NAD(P)-bd_dom_sf"/>
</dbReference>
<evidence type="ECO:0000256" key="3">
    <source>
        <dbReference type="ARBA" id="ARBA00047698"/>
    </source>
</evidence>
<comment type="similarity">
    <text evidence="1">Belongs to the glyceraldehyde-3-phosphate dehydrogenase family.</text>
</comment>
<keyword evidence="6" id="KW-1185">Reference proteome</keyword>
<organism evidence="5 6">
    <name type="scientific">Periplaneta americana</name>
    <name type="common">American cockroach</name>
    <name type="synonym">Blatta americana</name>
    <dbReference type="NCBI Taxonomy" id="6978"/>
    <lineage>
        <taxon>Eukaryota</taxon>
        <taxon>Metazoa</taxon>
        <taxon>Ecdysozoa</taxon>
        <taxon>Arthropoda</taxon>
        <taxon>Hexapoda</taxon>
        <taxon>Insecta</taxon>
        <taxon>Pterygota</taxon>
        <taxon>Neoptera</taxon>
        <taxon>Polyneoptera</taxon>
        <taxon>Dictyoptera</taxon>
        <taxon>Blattodea</taxon>
        <taxon>Blattoidea</taxon>
        <taxon>Blattidae</taxon>
        <taxon>Blattinae</taxon>
        <taxon>Periplaneta</taxon>
    </lineage>
</organism>
<dbReference type="InterPro" id="IPR020831">
    <property type="entry name" value="GlycerAld/Erythrose_P_DH"/>
</dbReference>
<comment type="catalytic activity">
    <reaction evidence="3">
        <text>D-glyceraldehyde 3-phosphate + phosphate + NAD(+) = (2R)-3-phospho-glyceroyl phosphate + NADH + H(+)</text>
        <dbReference type="Rhea" id="RHEA:10300"/>
        <dbReference type="ChEBI" id="CHEBI:15378"/>
        <dbReference type="ChEBI" id="CHEBI:43474"/>
        <dbReference type="ChEBI" id="CHEBI:57540"/>
        <dbReference type="ChEBI" id="CHEBI:57604"/>
        <dbReference type="ChEBI" id="CHEBI:57945"/>
        <dbReference type="ChEBI" id="CHEBI:59776"/>
        <dbReference type="EC" id="1.2.1.12"/>
    </reaction>
</comment>
<accession>A0ABQ8TP76</accession>
<evidence type="ECO:0000259" key="4">
    <source>
        <dbReference type="SMART" id="SM00846"/>
    </source>
</evidence>
<evidence type="ECO:0000313" key="5">
    <source>
        <dbReference type="EMBL" id="KAJ4447542.1"/>
    </source>
</evidence>
<dbReference type="SMART" id="SM00846">
    <property type="entry name" value="Gp_dh_N"/>
    <property type="match status" value="1"/>
</dbReference>
<gene>
    <name evidence="5" type="ORF">ANN_09549</name>
</gene>
<protein>
    <recommendedName>
        <fullName evidence="4">Glyceraldehyde 3-phosphate dehydrogenase NAD(P) binding domain-containing protein</fullName>
    </recommendedName>
</protein>
<dbReference type="Pfam" id="PF00044">
    <property type="entry name" value="Gp_dh_N"/>
    <property type="match status" value="1"/>
</dbReference>
<evidence type="ECO:0000256" key="1">
    <source>
        <dbReference type="ARBA" id="ARBA00007406"/>
    </source>
</evidence>